<reference evidence="2" key="1">
    <citation type="journal article" date="2024" name="Proc. Natl. Acad. Sci. U.S.A.">
        <title>Extraordinary preservation of gene collinearity over three hundred million years revealed in homosporous lycophytes.</title>
        <authorList>
            <person name="Li C."/>
            <person name="Wickell D."/>
            <person name="Kuo L.Y."/>
            <person name="Chen X."/>
            <person name="Nie B."/>
            <person name="Liao X."/>
            <person name="Peng D."/>
            <person name="Ji J."/>
            <person name="Jenkins J."/>
            <person name="Williams M."/>
            <person name="Shu S."/>
            <person name="Plott C."/>
            <person name="Barry K."/>
            <person name="Rajasekar S."/>
            <person name="Grimwood J."/>
            <person name="Han X."/>
            <person name="Sun S."/>
            <person name="Hou Z."/>
            <person name="He W."/>
            <person name="Dai G."/>
            <person name="Sun C."/>
            <person name="Schmutz J."/>
            <person name="Leebens-Mack J.H."/>
            <person name="Li F.W."/>
            <person name="Wang L."/>
        </authorList>
    </citation>
    <scope>NUCLEOTIDE SEQUENCE [LARGE SCALE GENOMIC DNA]</scope>
    <source>
        <strain evidence="2">cv. PW_Plant_1</strain>
    </source>
</reference>
<name>A0ACC2D5E5_DIPCM</name>
<dbReference type="EMBL" id="CM055098">
    <property type="protein sequence ID" value="KAJ7549523.1"/>
    <property type="molecule type" value="Genomic_DNA"/>
</dbReference>
<keyword evidence="2" id="KW-1185">Reference proteome</keyword>
<comment type="caution">
    <text evidence="1">The sequence shown here is derived from an EMBL/GenBank/DDBJ whole genome shotgun (WGS) entry which is preliminary data.</text>
</comment>
<organism evidence="1 2">
    <name type="scientific">Diphasiastrum complanatum</name>
    <name type="common">Issler's clubmoss</name>
    <name type="synonym">Lycopodium complanatum</name>
    <dbReference type="NCBI Taxonomy" id="34168"/>
    <lineage>
        <taxon>Eukaryota</taxon>
        <taxon>Viridiplantae</taxon>
        <taxon>Streptophyta</taxon>
        <taxon>Embryophyta</taxon>
        <taxon>Tracheophyta</taxon>
        <taxon>Lycopodiopsida</taxon>
        <taxon>Lycopodiales</taxon>
        <taxon>Lycopodiaceae</taxon>
        <taxon>Lycopodioideae</taxon>
        <taxon>Diphasiastrum</taxon>
    </lineage>
</organism>
<evidence type="ECO:0000313" key="1">
    <source>
        <dbReference type="EMBL" id="KAJ7549523.1"/>
    </source>
</evidence>
<protein>
    <submittedName>
        <fullName evidence="1">Uncharacterized protein</fullName>
    </submittedName>
</protein>
<sequence>MAVGAKNPKALKVQDEIKSVSPIRASASNAIFVPKSSELHGKKNKTVELNKINQNGRFQKGCDVYQVPNASIANRMAVERNSVSRKGVELPAPSGSKAPKKLAKMHKTADAHGPAGVLVLSGSSAAQILPQNESKPAVKTTPLTQLLSKSQAKPVESSKMLVTVNVSGSTGPLRFLVDVKDPVSRVIELALRAYAREGRLPHLGVNCKFVELYCANSDFEALDPVQCVGNLGTRHFRLHKTRNEEFEHLAGKTEHVGAMPWKFMWNMMNSIICSH</sequence>
<dbReference type="Proteomes" id="UP001162992">
    <property type="component" value="Chromosome 7"/>
</dbReference>
<gene>
    <name evidence="1" type="ORF">O6H91_07G057500</name>
</gene>
<evidence type="ECO:0000313" key="2">
    <source>
        <dbReference type="Proteomes" id="UP001162992"/>
    </source>
</evidence>
<proteinExistence type="predicted"/>
<accession>A0ACC2D5E5</accession>